<evidence type="ECO:0000256" key="6">
    <source>
        <dbReference type="SAM" id="MobiDB-lite"/>
    </source>
</evidence>
<keyword evidence="2" id="KW-0805">Transcription regulation</keyword>
<evidence type="ECO:0000259" key="7">
    <source>
        <dbReference type="PROSITE" id="PS50217"/>
    </source>
</evidence>
<feature type="compositionally biased region" description="Pro residues" evidence="6">
    <location>
        <begin position="349"/>
        <end position="359"/>
    </location>
</feature>
<dbReference type="GO" id="GO:0003677">
    <property type="term" value="F:DNA binding"/>
    <property type="evidence" value="ECO:0007669"/>
    <property type="project" value="UniProtKB-KW"/>
</dbReference>
<dbReference type="CDD" id="cd14687">
    <property type="entry name" value="bZIP_ATF2"/>
    <property type="match status" value="1"/>
</dbReference>
<evidence type="ECO:0000256" key="4">
    <source>
        <dbReference type="ARBA" id="ARBA00023163"/>
    </source>
</evidence>
<dbReference type="Gene3D" id="1.20.5.170">
    <property type="match status" value="1"/>
</dbReference>
<dbReference type="SUPFAM" id="SSF57959">
    <property type="entry name" value="Leucine zipper domain"/>
    <property type="match status" value="1"/>
</dbReference>
<feature type="compositionally biased region" description="Basic residues" evidence="6">
    <location>
        <begin position="368"/>
        <end position="377"/>
    </location>
</feature>
<evidence type="ECO:0000256" key="2">
    <source>
        <dbReference type="ARBA" id="ARBA00023015"/>
    </source>
</evidence>
<dbReference type="InterPro" id="IPR051027">
    <property type="entry name" value="bZIP_transcription_factors"/>
</dbReference>
<keyword evidence="5" id="KW-0539">Nucleus</keyword>
<dbReference type="EMBL" id="RBNI01003775">
    <property type="protein sequence ID" value="RUP48047.1"/>
    <property type="molecule type" value="Genomic_DNA"/>
</dbReference>
<keyword evidence="4" id="KW-0804">Transcription</keyword>
<gene>
    <name evidence="8" type="ORF">BC936DRAFT_145022</name>
</gene>
<dbReference type="PROSITE" id="PS00036">
    <property type="entry name" value="BZIP_BASIC"/>
    <property type="match status" value="1"/>
</dbReference>
<evidence type="ECO:0000313" key="9">
    <source>
        <dbReference type="Proteomes" id="UP000268093"/>
    </source>
</evidence>
<evidence type="ECO:0000256" key="5">
    <source>
        <dbReference type="ARBA" id="ARBA00023242"/>
    </source>
</evidence>
<dbReference type="GO" id="GO:0003700">
    <property type="term" value="F:DNA-binding transcription factor activity"/>
    <property type="evidence" value="ECO:0007669"/>
    <property type="project" value="InterPro"/>
</dbReference>
<dbReference type="Proteomes" id="UP000268093">
    <property type="component" value="Unassembled WGS sequence"/>
</dbReference>
<comment type="caution">
    <text evidence="8">The sequence shown here is derived from an EMBL/GenBank/DDBJ whole genome shotgun (WGS) entry which is preliminary data.</text>
</comment>
<feature type="compositionally biased region" description="Basic and acidic residues" evidence="6">
    <location>
        <begin position="177"/>
        <end position="187"/>
    </location>
</feature>
<evidence type="ECO:0000256" key="1">
    <source>
        <dbReference type="ARBA" id="ARBA00004123"/>
    </source>
</evidence>
<feature type="compositionally biased region" description="Basic and acidic residues" evidence="6">
    <location>
        <begin position="94"/>
        <end position="110"/>
    </location>
</feature>
<protein>
    <recommendedName>
        <fullName evidence="7">BZIP domain-containing protein</fullName>
    </recommendedName>
</protein>
<dbReference type="PRINTS" id="PR00043">
    <property type="entry name" value="LEUZIPPRJUN"/>
</dbReference>
<evidence type="ECO:0000256" key="3">
    <source>
        <dbReference type="ARBA" id="ARBA00023125"/>
    </source>
</evidence>
<dbReference type="PANTHER" id="PTHR19304">
    <property type="entry name" value="CYCLIC-AMP RESPONSE ELEMENT BINDING PROTEIN"/>
    <property type="match status" value="1"/>
</dbReference>
<evidence type="ECO:0000313" key="8">
    <source>
        <dbReference type="EMBL" id="RUP48047.1"/>
    </source>
</evidence>
<proteinExistence type="predicted"/>
<dbReference type="PROSITE" id="PS50217">
    <property type="entry name" value="BZIP"/>
    <property type="match status" value="1"/>
</dbReference>
<accession>A0A433DB34</accession>
<name>A0A433DB34_9FUNG</name>
<feature type="domain" description="BZIP" evidence="7">
    <location>
        <begin position="245"/>
        <end position="308"/>
    </location>
</feature>
<dbReference type="Pfam" id="PF00170">
    <property type="entry name" value="bZIP_1"/>
    <property type="match status" value="1"/>
</dbReference>
<dbReference type="GO" id="GO:0005634">
    <property type="term" value="C:nucleus"/>
    <property type="evidence" value="ECO:0007669"/>
    <property type="project" value="UniProtKB-SubCell"/>
</dbReference>
<dbReference type="InterPro" id="IPR046347">
    <property type="entry name" value="bZIP_sf"/>
</dbReference>
<organism evidence="8 9">
    <name type="scientific">Jimgerdemannia flammicorona</name>
    <dbReference type="NCBI Taxonomy" id="994334"/>
    <lineage>
        <taxon>Eukaryota</taxon>
        <taxon>Fungi</taxon>
        <taxon>Fungi incertae sedis</taxon>
        <taxon>Mucoromycota</taxon>
        <taxon>Mucoromycotina</taxon>
        <taxon>Endogonomycetes</taxon>
        <taxon>Endogonales</taxon>
        <taxon>Endogonaceae</taxon>
        <taxon>Jimgerdemannia</taxon>
    </lineage>
</organism>
<keyword evidence="3" id="KW-0238">DNA-binding</keyword>
<dbReference type="SMART" id="SM00338">
    <property type="entry name" value="BRLZ"/>
    <property type="match status" value="1"/>
</dbReference>
<feature type="region of interest" description="Disordered" evidence="6">
    <location>
        <begin position="49"/>
        <end position="250"/>
    </location>
</feature>
<dbReference type="InterPro" id="IPR004827">
    <property type="entry name" value="bZIP"/>
</dbReference>
<dbReference type="AlphaFoldDB" id="A0A433DB34"/>
<keyword evidence="9" id="KW-1185">Reference proteome</keyword>
<reference evidence="8 9" key="1">
    <citation type="journal article" date="2018" name="New Phytol.">
        <title>Phylogenomics of Endogonaceae and evolution of mycorrhizas within Mucoromycota.</title>
        <authorList>
            <person name="Chang Y."/>
            <person name="Desiro A."/>
            <person name="Na H."/>
            <person name="Sandor L."/>
            <person name="Lipzen A."/>
            <person name="Clum A."/>
            <person name="Barry K."/>
            <person name="Grigoriev I.V."/>
            <person name="Martin F.M."/>
            <person name="Stajich J.E."/>
            <person name="Smith M.E."/>
            <person name="Bonito G."/>
            <person name="Spatafora J.W."/>
        </authorList>
    </citation>
    <scope>NUCLEOTIDE SEQUENCE [LARGE SCALE GENOMIC DNA]</scope>
    <source>
        <strain evidence="8 9">GMNB39</strain>
    </source>
</reference>
<dbReference type="OrthoDB" id="295274at2759"/>
<sequence length="419" mass="47400">DSSVSTPTRFLAECGEYTSLFTPSLGGNFSEVNPFEYSFQTQKNLSLSASSTANHFKSPDPRHLAITNNHTASQQASSTLPRTSGSVEYTVKIEPVDESKDKQDHERLAELQKSPNQKRQDQPRQQQQQHHQPPPASPNLSATSPPSPKPSPLPSTSTITDNIISVAADQVAMQRSMSEDRSLREDSFRDDDEVGGLSSPKDDYLGKRSKRRRDSDRSADDSDSSSGSYDNKKRRNSDDNDDDSEEKRRRFLERNRMAASKCRQKKKAWMQELESRSDEITNRNKALHMLVANLKEEVLMLKDQLLAHRGCGCNVIQQYVRTSGHFNMSLMNAMVNNALAGGPELDMIPQPPPPPPPPHIQHQQQMQQHHRQPHHMPPHSYPMQQSHPYEQHGHVVPPHPMVPHGHMMQQQMMSTMFTQ</sequence>
<comment type="subcellular location">
    <subcellularLocation>
        <location evidence="1">Nucleus</location>
    </subcellularLocation>
</comment>
<dbReference type="InterPro" id="IPR002112">
    <property type="entry name" value="Leuzip_Jun"/>
</dbReference>
<feature type="region of interest" description="Disordered" evidence="6">
    <location>
        <begin position="349"/>
        <end position="385"/>
    </location>
</feature>
<feature type="non-terminal residue" evidence="8">
    <location>
        <position position="1"/>
    </location>
</feature>
<feature type="compositionally biased region" description="Polar residues" evidence="6">
    <location>
        <begin position="66"/>
        <end position="87"/>
    </location>
</feature>